<keyword evidence="1" id="KW-0472">Membrane</keyword>
<protein>
    <submittedName>
        <fullName evidence="3">Uncharacterized protein</fullName>
    </submittedName>
</protein>
<reference evidence="2" key="2">
    <citation type="submission" date="2019-05" db="EMBL/GenBank/DDBJ databases">
        <authorList>
            <person name="Schuster J.A."/>
            <person name="Ehrmann M.A."/>
        </authorList>
    </citation>
    <scope>NUCLEOTIDE SEQUENCE</scope>
    <source>
        <strain evidence="2">TMW 1.2098</strain>
    </source>
</reference>
<name>A0A5P0ZJC9_9LACO</name>
<evidence type="ECO:0000256" key="1">
    <source>
        <dbReference type="SAM" id="Phobius"/>
    </source>
</evidence>
<evidence type="ECO:0000313" key="3">
    <source>
        <dbReference type="EMBL" id="MQS53115.1"/>
    </source>
</evidence>
<organism evidence="3 4">
    <name type="scientific">Companilactobacillus mishanensis</name>
    <dbReference type="NCBI Taxonomy" id="2486008"/>
    <lineage>
        <taxon>Bacteria</taxon>
        <taxon>Bacillati</taxon>
        <taxon>Bacillota</taxon>
        <taxon>Bacilli</taxon>
        <taxon>Lactobacillales</taxon>
        <taxon>Lactobacillaceae</taxon>
        <taxon>Companilactobacillus</taxon>
    </lineage>
</organism>
<evidence type="ECO:0000313" key="2">
    <source>
        <dbReference type="EMBL" id="MQS44627.1"/>
    </source>
</evidence>
<reference evidence="4 5" key="1">
    <citation type="journal article" date="2019" name="Syst. Appl. Microbiol.">
        <title>Polyphasic characterization of two novel Lactobacillus spp. isolated from blown salami packages: Description of Lactobacillus halodurans sp. nov. and Lactobacillus salsicarnum sp. nov.</title>
        <authorList>
            <person name="Schuster J.A."/>
            <person name="Klingl A."/>
            <person name="Vogel R.F."/>
            <person name="Ehrmann M.A."/>
        </authorList>
    </citation>
    <scope>NUCLEOTIDE SEQUENCE [LARGE SCALE GENOMIC DNA]</scope>
    <source>
        <strain evidence="2 5">TMW 1.2098</strain>
        <strain evidence="3 4">TMW 1.2118</strain>
    </source>
</reference>
<feature type="transmembrane region" description="Helical" evidence="1">
    <location>
        <begin position="6"/>
        <end position="24"/>
    </location>
</feature>
<dbReference type="Proteomes" id="UP000380386">
    <property type="component" value="Unassembled WGS sequence"/>
</dbReference>
<dbReference type="AlphaFoldDB" id="A0A5P0ZJC9"/>
<sequence>MLTIGNWIVIIIVFTIDIAIIYYIKKLKNKLFPQRSKKVNYSSINNLDSNLWVPLDKDGDYDTIDFVISEINYNGSNKITFDLNDALNIQSALLDLFGEESSIHVDYQSPVLLYIGDLTEIHSVLLEVIDDAVCADVGYCSSADELVKMIEQKFELKVY</sequence>
<dbReference type="Proteomes" id="UP000436655">
    <property type="component" value="Unassembled WGS sequence"/>
</dbReference>
<accession>A0A5P0ZJC9</accession>
<dbReference type="EMBL" id="VDFN01000002">
    <property type="protein sequence ID" value="MQS44627.1"/>
    <property type="molecule type" value="Genomic_DNA"/>
</dbReference>
<keyword evidence="1" id="KW-0812">Transmembrane</keyword>
<gene>
    <name evidence="3" type="ORF">FHL02_08790</name>
    <name evidence="2" type="ORF">FHL03_03905</name>
</gene>
<keyword evidence="1" id="KW-1133">Transmembrane helix</keyword>
<evidence type="ECO:0000313" key="5">
    <source>
        <dbReference type="Proteomes" id="UP000436655"/>
    </source>
</evidence>
<comment type="caution">
    <text evidence="3">The sequence shown here is derived from an EMBL/GenBank/DDBJ whole genome shotgun (WGS) entry which is preliminary data.</text>
</comment>
<dbReference type="EMBL" id="VDFM01000011">
    <property type="protein sequence ID" value="MQS53115.1"/>
    <property type="molecule type" value="Genomic_DNA"/>
</dbReference>
<proteinExistence type="predicted"/>
<dbReference type="RefSeq" id="WP_125704824.1">
    <property type="nucleotide sequence ID" value="NZ_JBHTOO010000002.1"/>
</dbReference>
<evidence type="ECO:0000313" key="4">
    <source>
        <dbReference type="Proteomes" id="UP000380386"/>
    </source>
</evidence>
<keyword evidence="5" id="KW-1185">Reference proteome</keyword>